<keyword evidence="7 8" id="KW-0472">Membrane</keyword>
<evidence type="ECO:0000256" key="8">
    <source>
        <dbReference type="SAM" id="Phobius"/>
    </source>
</evidence>
<keyword evidence="5 8" id="KW-0812">Transmembrane</keyword>
<accession>A0ABW4KSV4</accession>
<dbReference type="SUPFAM" id="SSF144083">
    <property type="entry name" value="Magnesium transport protein CorA, transmembrane region"/>
    <property type="match status" value="1"/>
</dbReference>
<evidence type="ECO:0000256" key="1">
    <source>
        <dbReference type="ARBA" id="ARBA00004651"/>
    </source>
</evidence>
<sequence>MTLTPVQPLKDDWCAPASGGGVEWLDVANPTLAELEALAQVQGLHSLSVEDALTDEQAPKVEAFGAYLFLVLRTARLVGEEIVYGQIAVFARSGQVITVRRGADEVFQEARRRWDALPPEFMPQAASTVLHTLMDTTVDAYVHLVEKVEDAVLAIEGSVLDSGLSREQVAVLFKLRRELILFLRVVTPSCHLAQRLLDTGAPFVPAEVRPYFRDVADHLERVKDSVNGLWEVVTSVFEVSNLLEQQRQNAITRQLAAWGAIIAVPTAIAGIYGMNFDHMPELHYRYSYFVVLGVIALICWVLHRSFRRAGWL</sequence>
<name>A0ABW4KSV4_9BURK</name>
<evidence type="ECO:0000256" key="6">
    <source>
        <dbReference type="ARBA" id="ARBA00022989"/>
    </source>
</evidence>
<evidence type="ECO:0000313" key="10">
    <source>
        <dbReference type="Proteomes" id="UP001597304"/>
    </source>
</evidence>
<evidence type="ECO:0000313" key="9">
    <source>
        <dbReference type="EMBL" id="MFD1710304.1"/>
    </source>
</evidence>
<evidence type="ECO:0000256" key="5">
    <source>
        <dbReference type="ARBA" id="ARBA00022692"/>
    </source>
</evidence>
<dbReference type="InterPro" id="IPR045861">
    <property type="entry name" value="CorA_cytoplasmic_dom"/>
</dbReference>
<reference evidence="10" key="1">
    <citation type="journal article" date="2019" name="Int. J. Syst. Evol. Microbiol.">
        <title>The Global Catalogue of Microorganisms (GCM) 10K type strain sequencing project: providing services to taxonomists for standard genome sequencing and annotation.</title>
        <authorList>
            <consortium name="The Broad Institute Genomics Platform"/>
            <consortium name="The Broad Institute Genome Sequencing Center for Infectious Disease"/>
            <person name="Wu L."/>
            <person name="Ma J."/>
        </authorList>
    </citation>
    <scope>NUCLEOTIDE SEQUENCE [LARGE SCALE GENOMIC DNA]</scope>
    <source>
        <strain evidence="10">LMG 29247</strain>
    </source>
</reference>
<keyword evidence="4" id="KW-1003">Cell membrane</keyword>
<dbReference type="Pfam" id="PF01544">
    <property type="entry name" value="CorA"/>
    <property type="match status" value="1"/>
</dbReference>
<dbReference type="PANTHER" id="PTHR46494:SF1">
    <property type="entry name" value="CORA FAMILY METAL ION TRANSPORTER (EUROFUNG)"/>
    <property type="match status" value="1"/>
</dbReference>
<feature type="transmembrane region" description="Helical" evidence="8">
    <location>
        <begin position="286"/>
        <end position="303"/>
    </location>
</feature>
<dbReference type="RefSeq" id="WP_187265610.1">
    <property type="nucleotide sequence ID" value="NZ_JBHUEJ010000015.1"/>
</dbReference>
<organism evidence="9 10">
    <name type="scientific">Ottowia flava</name>
    <dbReference type="NCBI Taxonomy" id="2675430"/>
    <lineage>
        <taxon>Bacteria</taxon>
        <taxon>Pseudomonadati</taxon>
        <taxon>Pseudomonadota</taxon>
        <taxon>Betaproteobacteria</taxon>
        <taxon>Burkholderiales</taxon>
        <taxon>Comamonadaceae</taxon>
        <taxon>Ottowia</taxon>
    </lineage>
</organism>
<evidence type="ECO:0000256" key="3">
    <source>
        <dbReference type="ARBA" id="ARBA00022448"/>
    </source>
</evidence>
<dbReference type="CDD" id="cd12830">
    <property type="entry name" value="MtCorA-like"/>
    <property type="match status" value="1"/>
</dbReference>
<keyword evidence="3" id="KW-0813">Transport</keyword>
<feature type="transmembrane region" description="Helical" evidence="8">
    <location>
        <begin position="255"/>
        <end position="274"/>
    </location>
</feature>
<dbReference type="PANTHER" id="PTHR46494">
    <property type="entry name" value="CORA FAMILY METAL ION TRANSPORTER (EUROFUNG)"/>
    <property type="match status" value="1"/>
</dbReference>
<dbReference type="Proteomes" id="UP001597304">
    <property type="component" value="Unassembled WGS sequence"/>
</dbReference>
<keyword evidence="10" id="KW-1185">Reference proteome</keyword>
<evidence type="ECO:0000256" key="7">
    <source>
        <dbReference type="ARBA" id="ARBA00023136"/>
    </source>
</evidence>
<comment type="caution">
    <text evidence="9">The sequence shown here is derived from an EMBL/GenBank/DDBJ whole genome shotgun (WGS) entry which is preliminary data.</text>
</comment>
<protein>
    <submittedName>
        <fullName evidence="9">Magnesium and cobalt transport protein CorA</fullName>
    </submittedName>
</protein>
<keyword evidence="6 8" id="KW-1133">Transmembrane helix</keyword>
<dbReference type="Gene3D" id="3.30.460.20">
    <property type="entry name" value="CorA soluble domain-like"/>
    <property type="match status" value="1"/>
</dbReference>
<gene>
    <name evidence="9" type="ORF">ACFSF0_06785</name>
</gene>
<comment type="subcellular location">
    <subcellularLocation>
        <location evidence="1">Cell membrane</location>
        <topology evidence="1">Multi-pass membrane protein</topology>
    </subcellularLocation>
</comment>
<evidence type="ECO:0000256" key="4">
    <source>
        <dbReference type="ARBA" id="ARBA00022475"/>
    </source>
</evidence>
<proteinExistence type="inferred from homology"/>
<dbReference type="SUPFAM" id="SSF143865">
    <property type="entry name" value="CorA soluble domain-like"/>
    <property type="match status" value="1"/>
</dbReference>
<evidence type="ECO:0000256" key="2">
    <source>
        <dbReference type="ARBA" id="ARBA00009765"/>
    </source>
</evidence>
<dbReference type="InterPro" id="IPR002523">
    <property type="entry name" value="MgTranspt_CorA/ZnTranspt_ZntB"/>
</dbReference>
<comment type="similarity">
    <text evidence="2">Belongs to the CorA metal ion transporter (MIT) (TC 1.A.35) family.</text>
</comment>
<dbReference type="Gene3D" id="1.20.58.340">
    <property type="entry name" value="Magnesium transport protein CorA, transmembrane region"/>
    <property type="match status" value="2"/>
</dbReference>
<dbReference type="InterPro" id="IPR045863">
    <property type="entry name" value="CorA_TM1_TM2"/>
</dbReference>
<dbReference type="EMBL" id="JBHUEJ010000015">
    <property type="protein sequence ID" value="MFD1710304.1"/>
    <property type="molecule type" value="Genomic_DNA"/>
</dbReference>